<organism evidence="2 3">
    <name type="scientific">Spirosoma validum</name>
    <dbReference type="NCBI Taxonomy" id="2771355"/>
    <lineage>
        <taxon>Bacteria</taxon>
        <taxon>Pseudomonadati</taxon>
        <taxon>Bacteroidota</taxon>
        <taxon>Cytophagia</taxon>
        <taxon>Cytophagales</taxon>
        <taxon>Cytophagaceae</taxon>
        <taxon>Spirosoma</taxon>
    </lineage>
</organism>
<dbReference type="RefSeq" id="WP_191040524.1">
    <property type="nucleotide sequence ID" value="NZ_JACXAA010000006.1"/>
</dbReference>
<dbReference type="AlphaFoldDB" id="A0A927B411"/>
<feature type="signal peptide" evidence="1">
    <location>
        <begin position="1"/>
        <end position="16"/>
    </location>
</feature>
<evidence type="ECO:0000313" key="3">
    <source>
        <dbReference type="Proteomes" id="UP000653797"/>
    </source>
</evidence>
<feature type="chain" id="PRO_5036952718" evidence="1">
    <location>
        <begin position="17"/>
        <end position="303"/>
    </location>
</feature>
<protein>
    <submittedName>
        <fullName evidence="2">DUF2279 domain-containing protein</fullName>
    </submittedName>
</protein>
<dbReference type="Proteomes" id="UP000653797">
    <property type="component" value="Unassembled WGS sequence"/>
</dbReference>
<gene>
    <name evidence="2" type="ORF">IC230_18540</name>
</gene>
<evidence type="ECO:0000313" key="2">
    <source>
        <dbReference type="EMBL" id="MBD2754908.1"/>
    </source>
</evidence>
<evidence type="ECO:0000256" key="1">
    <source>
        <dbReference type="SAM" id="SignalP"/>
    </source>
</evidence>
<name>A0A927B411_9BACT</name>
<keyword evidence="1" id="KW-0732">Signal</keyword>
<dbReference type="InterPro" id="IPR018736">
    <property type="entry name" value="DUF2279_periplasmic_lipo"/>
</dbReference>
<reference evidence="2" key="1">
    <citation type="submission" date="2020-09" db="EMBL/GenBank/DDBJ databases">
        <authorList>
            <person name="Kim M.K."/>
        </authorList>
    </citation>
    <scope>NUCLEOTIDE SEQUENCE</scope>
    <source>
        <strain evidence="2">BT704</strain>
    </source>
</reference>
<comment type="caution">
    <text evidence="2">The sequence shown here is derived from an EMBL/GenBank/DDBJ whole genome shotgun (WGS) entry which is preliminary data.</text>
</comment>
<proteinExistence type="predicted"/>
<dbReference type="EMBL" id="JACXAA010000006">
    <property type="protein sequence ID" value="MBD2754908.1"/>
    <property type="molecule type" value="Genomic_DNA"/>
</dbReference>
<keyword evidence="3" id="KW-1185">Reference proteome</keyword>
<dbReference type="Pfam" id="PF10043">
    <property type="entry name" value="DUF2279"/>
    <property type="match status" value="1"/>
</dbReference>
<sequence length="303" mass="34594">MTLTLIFLLSFLNSNASSDTLPTHSDSIINQSTLQGIRPKKGRLWAVGATSLLTLGSTYVYLERTWWNGKGVPFHFDEGRDLTYASGLDKIAHLEGGAFVSETYYNAFRWAGVSERKAEWLALGSAAFVELGIELKDSYSPTYGFSWRDVAAGTLGGFWPIAQHRSGFLRDAQWKVSYWQQTPKYFKARGIPVQRFSIDDYINQTYWFSFSPEHFGGQRWKQAWPDWLQLSVGMGLEAETWSVNKDGLGGRHEWYIAPDINLVKLLKPRSTVAKVILNVLKYIKIPAPTLQIGPKLRWYWVYF</sequence>
<accession>A0A927B411</accession>